<dbReference type="EMBL" id="CP015607">
    <property type="protein sequence ID" value="APT45142.1"/>
    <property type="molecule type" value="Genomic_DNA"/>
</dbReference>
<evidence type="ECO:0000313" key="8">
    <source>
        <dbReference type="EMBL" id="APT45142.1"/>
    </source>
</evidence>
<keyword evidence="8" id="KW-0282">Flagellum</keyword>
<sequence length="509" mass="56272">MVNRITGFSNVFDIDEIVSKLMKTEQAPLDTMTRQKQTLEWQRDSYREVNSKIKELDDLINSLNLTRPSTYGAKKVTSSNESAVTATGSTNATSGSIHVTQLATASVFKSSGTSGFTPTNGTFTFEVTTPDSTKPKTVTINTSDTDTIDDIVKKLNSAQLGVTAYKGQISDGTNYVDTIALTSRTTGEGVSIKAADGNSASFLTQLGFQVDGDNKLVATTQGQKAQYEINGLKMENNNNTFTQADITYELKATTDKPVSLNVSTDVDAIYDKIKQFVDKYNELVEQINGKVNEKKNRDYHPLTAEEKKAMSEKEIELWETTAKSGLLRSDSILRSGASKIRSDLYANITTSDANKIQLTQIGISTSSSYKDGGKLEFIKDSDGVEKLKKAIEEDPEKVRQMFISGSLNVDSKDKDKAQQQYQEQGIIYRIKNSLSDFSKSIQKKAGSITMESKEYGLGKDLDSLTKRMSTFQDRLKMVEARYYKKFNAMDSAIQKLNNQSGYLSQLLGQ</sequence>
<comment type="function">
    <text evidence="5">Required for morphogenesis and for the elongation of the flagellar filament by facilitating polymerization of the flagellin monomers at the tip of growing filament. Forms a capping structure, which prevents flagellin subunits (transported through the central channel of the flagellum) from leaking out without polymerization at the distal end.</text>
</comment>
<evidence type="ECO:0000256" key="5">
    <source>
        <dbReference type="RuleBase" id="RU362066"/>
    </source>
</evidence>
<dbReference type="InterPro" id="IPR003481">
    <property type="entry name" value="FliD_N"/>
</dbReference>
<comment type="similarity">
    <text evidence="1 5">Belongs to the FliD family.</text>
</comment>
<dbReference type="NCBIfam" id="NF005833">
    <property type="entry name" value="PRK07737.1"/>
    <property type="match status" value="1"/>
</dbReference>
<gene>
    <name evidence="8" type="primary">fliD</name>
    <name evidence="8" type="ORF">BSA145_03895</name>
</gene>
<organism evidence="8 9">
    <name type="scientific">Bacillus safensis</name>
    <dbReference type="NCBI Taxonomy" id="561879"/>
    <lineage>
        <taxon>Bacteria</taxon>
        <taxon>Bacillati</taxon>
        <taxon>Bacillota</taxon>
        <taxon>Bacilli</taxon>
        <taxon>Bacillales</taxon>
        <taxon>Bacillaceae</taxon>
        <taxon>Bacillus</taxon>
    </lineage>
</organism>
<feature type="domain" description="Flagellar hook-associated protein 2 N-terminal" evidence="6">
    <location>
        <begin position="12"/>
        <end position="105"/>
    </location>
</feature>
<dbReference type="Pfam" id="PF07196">
    <property type="entry name" value="Flagellin_IN"/>
    <property type="match status" value="1"/>
</dbReference>
<name>A0A1L6ZF77_BACIA</name>
<dbReference type="GO" id="GO:0071973">
    <property type="term" value="P:bacterial-type flagellum-dependent cell motility"/>
    <property type="evidence" value="ECO:0007669"/>
    <property type="project" value="TreeGrafter"/>
</dbReference>
<dbReference type="GO" id="GO:0005576">
    <property type="term" value="C:extracellular region"/>
    <property type="evidence" value="ECO:0007669"/>
    <property type="project" value="UniProtKB-SubCell"/>
</dbReference>
<dbReference type="RefSeq" id="WP_034281091.1">
    <property type="nucleotide sequence ID" value="NZ_BSBE01000002.1"/>
</dbReference>
<evidence type="ECO:0000259" key="7">
    <source>
        <dbReference type="Pfam" id="PF07195"/>
    </source>
</evidence>
<dbReference type="GO" id="GO:0007155">
    <property type="term" value="P:cell adhesion"/>
    <property type="evidence" value="ECO:0007669"/>
    <property type="project" value="InterPro"/>
</dbReference>
<dbReference type="GO" id="GO:0009424">
    <property type="term" value="C:bacterial-type flagellum hook"/>
    <property type="evidence" value="ECO:0007669"/>
    <property type="project" value="UniProtKB-UniRule"/>
</dbReference>
<proteinExistence type="inferred from homology"/>
<dbReference type="InterPro" id="IPR010810">
    <property type="entry name" value="Flagellin_hook_IN_motif"/>
</dbReference>
<reference evidence="8 9" key="1">
    <citation type="submission" date="2016-05" db="EMBL/GenBank/DDBJ databases">
        <title>Complete Genome and Methylome Analysis of Psychrotrophic Bacterial Isolates from Antarctic Lake Untersee.</title>
        <authorList>
            <person name="Fomenkov A."/>
            <person name="Akimov V.N."/>
            <person name="Vasilyeva L.V."/>
            <person name="Andersen D."/>
            <person name="Vincze T."/>
            <person name="Roberts R.J."/>
        </authorList>
    </citation>
    <scope>NUCLEOTIDE SEQUENCE [LARGE SCALE GENOMIC DNA]</scope>
    <source>
        <strain evidence="8 9">U14-5</strain>
    </source>
</reference>
<dbReference type="Proteomes" id="UP000185426">
    <property type="component" value="Chromosome"/>
</dbReference>
<comment type="subunit">
    <text evidence="2 5">Homopentamer.</text>
</comment>
<dbReference type="Pfam" id="PF02465">
    <property type="entry name" value="FliD_N"/>
    <property type="match status" value="1"/>
</dbReference>
<dbReference type="PANTHER" id="PTHR30288:SF0">
    <property type="entry name" value="FLAGELLAR HOOK-ASSOCIATED PROTEIN 2"/>
    <property type="match status" value="1"/>
</dbReference>
<protein>
    <recommendedName>
        <fullName evidence="5">Flagellar hook-associated protein 2</fullName>
        <shortName evidence="5">HAP2</shortName>
    </recommendedName>
    <alternativeName>
        <fullName evidence="5">Flagellar cap protein</fullName>
    </alternativeName>
</protein>
<dbReference type="Pfam" id="PF07195">
    <property type="entry name" value="FliD_C"/>
    <property type="match status" value="1"/>
</dbReference>
<feature type="domain" description="Flagellar hook-associated protein 2 C-terminal" evidence="7">
    <location>
        <begin position="222"/>
        <end position="498"/>
    </location>
</feature>
<keyword evidence="8" id="KW-0969">Cilium</keyword>
<evidence type="ECO:0000256" key="1">
    <source>
        <dbReference type="ARBA" id="ARBA00009764"/>
    </source>
</evidence>
<dbReference type="AlphaFoldDB" id="A0A1L6ZF77"/>
<keyword evidence="3" id="KW-0175">Coiled coil</keyword>
<evidence type="ECO:0000256" key="4">
    <source>
        <dbReference type="ARBA" id="ARBA00023143"/>
    </source>
</evidence>
<dbReference type="PANTHER" id="PTHR30288">
    <property type="entry name" value="FLAGELLAR CAP/ASSEMBLY PROTEIN FLID"/>
    <property type="match status" value="1"/>
</dbReference>
<dbReference type="InterPro" id="IPR010809">
    <property type="entry name" value="FliD_C"/>
</dbReference>
<accession>A0A1L6ZF77</accession>
<evidence type="ECO:0000256" key="3">
    <source>
        <dbReference type="ARBA" id="ARBA00023054"/>
    </source>
</evidence>
<keyword evidence="4 5" id="KW-0975">Bacterial flagellum</keyword>
<keyword evidence="8" id="KW-0966">Cell projection</keyword>
<dbReference type="GO" id="GO:0009421">
    <property type="term" value="C:bacterial-type flagellum filament cap"/>
    <property type="evidence" value="ECO:0007669"/>
    <property type="project" value="InterPro"/>
</dbReference>
<keyword evidence="5" id="KW-0964">Secreted</keyword>
<evidence type="ECO:0000259" key="6">
    <source>
        <dbReference type="Pfam" id="PF02465"/>
    </source>
</evidence>
<evidence type="ECO:0000313" key="9">
    <source>
        <dbReference type="Proteomes" id="UP000185426"/>
    </source>
</evidence>
<evidence type="ECO:0000256" key="2">
    <source>
        <dbReference type="ARBA" id="ARBA00011255"/>
    </source>
</evidence>
<dbReference type="InterPro" id="IPR040026">
    <property type="entry name" value="FliD"/>
</dbReference>
<comment type="subcellular location">
    <subcellularLocation>
        <location evidence="5">Secreted</location>
    </subcellularLocation>
    <subcellularLocation>
        <location evidence="5">Bacterial flagellum</location>
    </subcellularLocation>
</comment>